<evidence type="ECO:0000256" key="2">
    <source>
        <dbReference type="ARBA" id="ARBA00022840"/>
    </source>
</evidence>
<dbReference type="OrthoDB" id="9803432at2"/>
<dbReference type="Pfam" id="PF18335">
    <property type="entry name" value="SH3_13"/>
    <property type="match status" value="1"/>
</dbReference>
<dbReference type="InterPro" id="IPR029493">
    <property type="entry name" value="RecD2-like_HHH"/>
</dbReference>
<organism evidence="4 5">
    <name type="scientific">Spiroplasma turonicum</name>
    <dbReference type="NCBI Taxonomy" id="216946"/>
    <lineage>
        <taxon>Bacteria</taxon>
        <taxon>Bacillati</taxon>
        <taxon>Mycoplasmatota</taxon>
        <taxon>Mollicutes</taxon>
        <taxon>Entomoplasmatales</taxon>
        <taxon>Spiroplasmataceae</taxon>
        <taxon>Spiroplasma</taxon>
    </lineage>
</organism>
<name>A0A0K1P5V2_9MOLU</name>
<dbReference type="Pfam" id="PF13538">
    <property type="entry name" value="UvrD_C_2"/>
    <property type="match status" value="1"/>
</dbReference>
<dbReference type="PANTHER" id="PTHR43788">
    <property type="entry name" value="DNA2/NAM7 HELICASE FAMILY MEMBER"/>
    <property type="match status" value="1"/>
</dbReference>
<dbReference type="SMART" id="SM00382">
    <property type="entry name" value="AAA"/>
    <property type="match status" value="1"/>
</dbReference>
<dbReference type="RefSeq" id="WP_075048231.1">
    <property type="nucleotide sequence ID" value="NZ_CP012328.1"/>
</dbReference>
<dbReference type="Gene3D" id="3.40.50.300">
    <property type="entry name" value="P-loop containing nucleotide triphosphate hydrolases"/>
    <property type="match status" value="2"/>
</dbReference>
<keyword evidence="5" id="KW-1185">Reference proteome</keyword>
<reference evidence="4 5" key="1">
    <citation type="journal article" date="2015" name="Genome Announc.">
        <title>Complete Genome Sequence of Spiroplasma turonicum Strain Tab4cT, a Parasite of a Horse Fly, Haematopota sp. (Diptera: Tabanidae).</title>
        <authorList>
            <person name="Davis R.E."/>
            <person name="Shao J."/>
            <person name="Zhao Y."/>
            <person name="Gasparich G.E."/>
            <person name="Gaynor B.J."/>
            <person name="Donofrio N."/>
        </authorList>
    </citation>
    <scope>NUCLEOTIDE SEQUENCE [LARGE SCALE GENOMIC DNA]</scope>
    <source>
        <strain evidence="4 5">Tab4c</strain>
    </source>
</reference>
<evidence type="ECO:0000313" key="4">
    <source>
        <dbReference type="EMBL" id="AKU79635.1"/>
    </source>
</evidence>
<dbReference type="Pfam" id="PF14490">
    <property type="entry name" value="HHH_RecD2"/>
    <property type="match status" value="1"/>
</dbReference>
<feature type="domain" description="AAA+ ATPase" evidence="3">
    <location>
        <begin position="349"/>
        <end position="518"/>
    </location>
</feature>
<dbReference type="CDD" id="cd18809">
    <property type="entry name" value="SF1_C_RecD"/>
    <property type="match status" value="1"/>
</dbReference>
<dbReference type="PANTHER" id="PTHR43788:SF6">
    <property type="entry name" value="DNA HELICASE B"/>
    <property type="match status" value="1"/>
</dbReference>
<proteinExistence type="predicted"/>
<keyword evidence="2" id="KW-0067">ATP-binding</keyword>
<evidence type="ECO:0000259" key="3">
    <source>
        <dbReference type="SMART" id="SM00382"/>
    </source>
</evidence>
<dbReference type="Proteomes" id="UP000067243">
    <property type="component" value="Chromosome"/>
</dbReference>
<dbReference type="InterPro" id="IPR050534">
    <property type="entry name" value="Coronavir_polyprotein_1ab"/>
</dbReference>
<dbReference type="Pfam" id="PF13245">
    <property type="entry name" value="AAA_19"/>
    <property type="match status" value="1"/>
</dbReference>
<dbReference type="InterPro" id="IPR027417">
    <property type="entry name" value="P-loop_NTPase"/>
</dbReference>
<dbReference type="InterPro" id="IPR003593">
    <property type="entry name" value="AAA+_ATPase"/>
</dbReference>
<dbReference type="KEGG" id="stur:STURON_00389"/>
<dbReference type="Gene3D" id="2.30.30.940">
    <property type="match status" value="1"/>
</dbReference>
<dbReference type="EMBL" id="CP012328">
    <property type="protein sequence ID" value="AKU79635.1"/>
    <property type="molecule type" value="Genomic_DNA"/>
</dbReference>
<accession>A0A0K1P5V2</accession>
<dbReference type="AlphaFoldDB" id="A0A0K1P5V2"/>
<keyword evidence="1" id="KW-0547">Nucleotide-binding</keyword>
<dbReference type="InterPro" id="IPR041451">
    <property type="entry name" value="RecD2_SH13"/>
</dbReference>
<evidence type="ECO:0000313" key="5">
    <source>
        <dbReference type="Proteomes" id="UP000067243"/>
    </source>
</evidence>
<dbReference type="GO" id="GO:0003678">
    <property type="term" value="F:DNA helicase activity"/>
    <property type="evidence" value="ECO:0007669"/>
    <property type="project" value="UniProtKB-ARBA"/>
</dbReference>
<dbReference type="PATRIC" id="fig|216946.3.peg.389"/>
<dbReference type="GO" id="GO:0005524">
    <property type="term" value="F:ATP binding"/>
    <property type="evidence" value="ECO:0007669"/>
    <property type="project" value="UniProtKB-KW"/>
</dbReference>
<dbReference type="SUPFAM" id="SSF52540">
    <property type="entry name" value="P-loop containing nucleoside triphosphate hydrolases"/>
    <property type="match status" value="2"/>
</dbReference>
<protein>
    <submittedName>
        <fullName evidence="4">Exodeoxyribonuclease V subunit alpha</fullName>
    </submittedName>
</protein>
<gene>
    <name evidence="4" type="primary">recD</name>
    <name evidence="4" type="ORF">STURON_00389</name>
</gene>
<dbReference type="STRING" id="216946.STURO_v1c03880"/>
<evidence type="ECO:0000256" key="1">
    <source>
        <dbReference type="ARBA" id="ARBA00022741"/>
    </source>
</evidence>
<dbReference type="InterPro" id="IPR027785">
    <property type="entry name" value="UvrD-like_helicase_C"/>
</dbReference>
<sequence length="741" mass="86683">MKKFKGKIYKYIYTTDSGWGVVLFNLLDNPKKVLKLVGNVSNLNKDYIYEIEVEQFEDKLRNEINFKLINFKNIKDFKEQDITSLIKYLSSPLFPTIGKRLAENIVKYFKDDVLNKIINNKEELMNISGMTIEKSLILYKNVFELKNNILDFFIENNLSLDIYNKLLRKLNGDTKLFENFLKSDFYSFANKNKIYNFEEIDKISLAFGEQKNSDRRISWVVYNLVNKILFASSNTYTDIDQIKKELYKTTYIDINYPFQSIINNLLYAKENNILYFKDKKIYTKESYEDELYISKKMFEIKNLVPEIKYSDNEITKKINLVELYFREIKKDDTFKFNEEQLHSLKSFVNNNVLIITGGPGTGKTTIITAIIKLYELLYNKKNDDYAILAPTGRAASRIKEDFSDLTTSTIHKFLKYTGEDNFEINIQNQVSKSLLIIDESSILGNHLFSNLLKGISCLNKLVLIGDIKQLPSVDYGNLYEDLINSKLFTTEYLITNNRQSSDNDIPKLANSLWDGNELELNDLKNVIFDYSESQNLLIDKIKFYYEKFNTNNLMESITKVQIISPMYKEEFGINNLNNIIQNHLIKSSKFSLKKGNISFKQNDKIIFTENNAKLSLFNGDVGIIESIYKDKEEYKMRLKFLDRDIIIGKEVLKNIDLSYACSIHKTQGSEYENVIIILDQTNKYTNFFVDKRMLYTAITRAKKNLVILSTKETFMKCSSFLKESRKTTLVDNLLNIFKNKE</sequence>